<comment type="caution">
    <text evidence="5">The sequence shown here is derived from an EMBL/GenBank/DDBJ whole genome shotgun (WGS) entry which is preliminary data.</text>
</comment>
<evidence type="ECO:0000313" key="6">
    <source>
        <dbReference type="Proteomes" id="UP001206128"/>
    </source>
</evidence>
<dbReference type="Pfam" id="PF13377">
    <property type="entry name" value="Peripla_BP_3"/>
    <property type="match status" value="1"/>
</dbReference>
<evidence type="ECO:0000259" key="4">
    <source>
        <dbReference type="PROSITE" id="PS50932"/>
    </source>
</evidence>
<feature type="domain" description="HTH lacI-type" evidence="4">
    <location>
        <begin position="2"/>
        <end position="56"/>
    </location>
</feature>
<dbReference type="SUPFAM" id="SSF53822">
    <property type="entry name" value="Periplasmic binding protein-like I"/>
    <property type="match status" value="2"/>
</dbReference>
<dbReference type="EMBL" id="JAMTCK010000003">
    <property type="protein sequence ID" value="MCP2164704.1"/>
    <property type="molecule type" value="Genomic_DNA"/>
</dbReference>
<gene>
    <name evidence="5" type="ORF">LX83_001544</name>
</gene>
<dbReference type="GO" id="GO:0003700">
    <property type="term" value="F:DNA-binding transcription factor activity"/>
    <property type="evidence" value="ECO:0007669"/>
    <property type="project" value="TreeGrafter"/>
</dbReference>
<keyword evidence="3" id="KW-0804">Transcription</keyword>
<dbReference type="Gene3D" id="1.10.260.40">
    <property type="entry name" value="lambda repressor-like DNA-binding domains"/>
    <property type="match status" value="1"/>
</dbReference>
<dbReference type="CDD" id="cd01392">
    <property type="entry name" value="HTH_LacI"/>
    <property type="match status" value="1"/>
</dbReference>
<evidence type="ECO:0000256" key="3">
    <source>
        <dbReference type="ARBA" id="ARBA00023163"/>
    </source>
</evidence>
<sequence>MSGLADIARAAGVSISTVSRVLNRRAGVNEETRQRVLAVLAEQPYTPRGLGALQRTGVIGLLVPELSNPVFPAFAEALETRAARLGYSSLLCNTRSAAIRREGPAESRPPAARTRTPVPTSLGEEEYVRMLLARGVEGMVFVSPEITNVEVPLGEAPKPSYYAKLLADGVQMVFVNGATPSLDVPDVTVDEQLAGYLATQHLLELGHRRIGFVSGPSRSLPSRLKRAGWAAALEEAGLPAEAEFVAHAPFAAEGGGAAVARLLDTVRPTAVICSSDHMAMGVLRQAHQRGLSVPGDLSVVGFDDIPLAAYCSPALTTLAQPIEEMAAAAVDELVHRLDPDGRHRTNGNYTRVFRPKLVVRESTAPPRSIS</sequence>
<dbReference type="AlphaFoldDB" id="A0AAE3KFR8"/>
<accession>A0AAE3KFR8</accession>
<evidence type="ECO:0000256" key="2">
    <source>
        <dbReference type="ARBA" id="ARBA00023125"/>
    </source>
</evidence>
<dbReference type="SUPFAM" id="SSF47413">
    <property type="entry name" value="lambda repressor-like DNA-binding domains"/>
    <property type="match status" value="1"/>
</dbReference>
<dbReference type="CDD" id="cd06267">
    <property type="entry name" value="PBP1_LacI_sugar_binding-like"/>
    <property type="match status" value="1"/>
</dbReference>
<dbReference type="Pfam" id="PF00356">
    <property type="entry name" value="LacI"/>
    <property type="match status" value="1"/>
</dbReference>
<keyword evidence="2" id="KW-0238">DNA-binding</keyword>
<dbReference type="PANTHER" id="PTHR30146">
    <property type="entry name" value="LACI-RELATED TRANSCRIPTIONAL REPRESSOR"/>
    <property type="match status" value="1"/>
</dbReference>
<evidence type="ECO:0000256" key="1">
    <source>
        <dbReference type="ARBA" id="ARBA00023015"/>
    </source>
</evidence>
<dbReference type="InterPro" id="IPR028082">
    <property type="entry name" value="Peripla_BP_I"/>
</dbReference>
<keyword evidence="6" id="KW-1185">Reference proteome</keyword>
<organism evidence="5 6">
    <name type="scientific">Goodfellowiella coeruleoviolacea</name>
    <dbReference type="NCBI Taxonomy" id="334858"/>
    <lineage>
        <taxon>Bacteria</taxon>
        <taxon>Bacillati</taxon>
        <taxon>Actinomycetota</taxon>
        <taxon>Actinomycetes</taxon>
        <taxon>Pseudonocardiales</taxon>
        <taxon>Pseudonocardiaceae</taxon>
        <taxon>Goodfellowiella</taxon>
    </lineage>
</organism>
<dbReference type="InterPro" id="IPR010982">
    <property type="entry name" value="Lambda_DNA-bd_dom_sf"/>
</dbReference>
<keyword evidence="1" id="KW-0805">Transcription regulation</keyword>
<dbReference type="GO" id="GO:0000976">
    <property type="term" value="F:transcription cis-regulatory region binding"/>
    <property type="evidence" value="ECO:0007669"/>
    <property type="project" value="TreeGrafter"/>
</dbReference>
<dbReference type="InterPro" id="IPR046335">
    <property type="entry name" value="LacI/GalR-like_sensor"/>
</dbReference>
<dbReference type="SMART" id="SM00354">
    <property type="entry name" value="HTH_LACI"/>
    <property type="match status" value="1"/>
</dbReference>
<reference evidence="5" key="1">
    <citation type="submission" date="2022-06" db="EMBL/GenBank/DDBJ databases">
        <title>Genomic Encyclopedia of Archaeal and Bacterial Type Strains, Phase II (KMG-II): from individual species to whole genera.</title>
        <authorList>
            <person name="Goeker M."/>
        </authorList>
    </citation>
    <scope>NUCLEOTIDE SEQUENCE</scope>
    <source>
        <strain evidence="5">DSM 43935</strain>
    </source>
</reference>
<dbReference type="PANTHER" id="PTHR30146:SF153">
    <property type="entry name" value="LACTOSE OPERON REPRESSOR"/>
    <property type="match status" value="1"/>
</dbReference>
<name>A0AAE3KFR8_9PSEU</name>
<dbReference type="RefSeq" id="WP_253768623.1">
    <property type="nucleotide sequence ID" value="NZ_JAMTCK010000003.1"/>
</dbReference>
<evidence type="ECO:0000313" key="5">
    <source>
        <dbReference type="EMBL" id="MCP2164704.1"/>
    </source>
</evidence>
<dbReference type="PROSITE" id="PS00356">
    <property type="entry name" value="HTH_LACI_1"/>
    <property type="match status" value="1"/>
</dbReference>
<dbReference type="Proteomes" id="UP001206128">
    <property type="component" value="Unassembled WGS sequence"/>
</dbReference>
<proteinExistence type="predicted"/>
<dbReference type="PROSITE" id="PS50932">
    <property type="entry name" value="HTH_LACI_2"/>
    <property type="match status" value="1"/>
</dbReference>
<dbReference type="Gene3D" id="3.40.50.2300">
    <property type="match status" value="3"/>
</dbReference>
<dbReference type="InterPro" id="IPR000843">
    <property type="entry name" value="HTH_LacI"/>
</dbReference>
<protein>
    <submittedName>
        <fullName evidence="5">Transcriptional regulator, LacI family</fullName>
    </submittedName>
</protein>
<dbReference type="PRINTS" id="PR00036">
    <property type="entry name" value="HTHLACI"/>
</dbReference>